<evidence type="ECO:0000313" key="3">
    <source>
        <dbReference type="Proteomes" id="UP000016648"/>
    </source>
</evidence>
<feature type="chain" id="PRO_5004633290" evidence="1">
    <location>
        <begin position="19"/>
        <end position="315"/>
    </location>
</feature>
<feature type="signal peptide" evidence="1">
    <location>
        <begin position="1"/>
        <end position="18"/>
    </location>
</feature>
<name>U2QHB8_9BACT</name>
<reference evidence="2 3" key="1">
    <citation type="submission" date="2013-08" db="EMBL/GenBank/DDBJ databases">
        <authorList>
            <person name="Durkin A.S."/>
            <person name="Haft D.R."/>
            <person name="McCorrison J."/>
            <person name="Torralba M."/>
            <person name="Gillis M."/>
            <person name="Haft D.H."/>
            <person name="Methe B."/>
            <person name="Sutton G."/>
            <person name="Nelson K.E."/>
        </authorList>
    </citation>
    <scope>NUCLEOTIDE SEQUENCE [LARGE SCALE GENOMIC DNA]</scope>
    <source>
        <strain evidence="2 3">F0067</strain>
    </source>
</reference>
<dbReference type="PROSITE" id="PS51257">
    <property type="entry name" value="PROKAR_LIPOPROTEIN"/>
    <property type="match status" value="1"/>
</dbReference>
<protein>
    <submittedName>
        <fullName evidence="2">Putative lipoprotein</fullName>
    </submittedName>
</protein>
<accession>U2QHB8</accession>
<gene>
    <name evidence="2" type="ORF">HMPREF9135_1080</name>
</gene>
<sequence>MKRILFPLLLLPALLLTACGGDDPDPTLSPDMAETISFRDLRILFVDSLDTNLTDRTQVSVINRNDNSPVPFTLETFRDRRCIRFAATEHPVEVVVNGSRSLYIHSINAVEMVGTRMKITRHYLYNGVNTGDSVATFLCTRDYVLLRHYAPELKFRLILPRVRTDLIPKDNPCRLSVNVNGGGIWGMAETQGRFISMDATPLDDTYSKVTLLMGADVLCGNDGYNHLNNNSPRFTFDSRLFPFDDHRFEIIVNYNENLYSDVYKRPRFQIQRINTEIDGVFSAIRDITQVVKNDNTIELEVKKPITEWPATEALH</sequence>
<comment type="caution">
    <text evidence="2">The sequence shown here is derived from an EMBL/GenBank/DDBJ whole genome shotgun (WGS) entry which is preliminary data.</text>
</comment>
<dbReference type="Proteomes" id="UP000016648">
    <property type="component" value="Unassembled WGS sequence"/>
</dbReference>
<keyword evidence="2" id="KW-0449">Lipoprotein</keyword>
<organism evidence="2 3">
    <name type="scientific">Segatella baroniae F0067</name>
    <dbReference type="NCBI Taxonomy" id="1115809"/>
    <lineage>
        <taxon>Bacteria</taxon>
        <taxon>Pseudomonadati</taxon>
        <taxon>Bacteroidota</taxon>
        <taxon>Bacteroidia</taxon>
        <taxon>Bacteroidales</taxon>
        <taxon>Prevotellaceae</taxon>
        <taxon>Segatella</taxon>
    </lineage>
</organism>
<keyword evidence="1" id="KW-0732">Signal</keyword>
<dbReference type="EMBL" id="AWEY01000044">
    <property type="protein sequence ID" value="ERK38222.1"/>
    <property type="molecule type" value="Genomic_DNA"/>
</dbReference>
<keyword evidence="3" id="KW-1185">Reference proteome</keyword>
<proteinExistence type="predicted"/>
<evidence type="ECO:0000256" key="1">
    <source>
        <dbReference type="SAM" id="SignalP"/>
    </source>
</evidence>
<dbReference type="PATRIC" id="fig|1115809.3.peg.2566"/>
<dbReference type="RefSeq" id="WP_021590864.1">
    <property type="nucleotide sequence ID" value="NZ_AWEY01000044.1"/>
</dbReference>
<dbReference type="AlphaFoldDB" id="U2QHB8"/>
<evidence type="ECO:0000313" key="2">
    <source>
        <dbReference type="EMBL" id="ERK38222.1"/>
    </source>
</evidence>